<keyword evidence="10 14" id="KW-0833">Ubl conjugation pathway</keyword>
<evidence type="ECO:0000256" key="4">
    <source>
        <dbReference type="ARBA" id="ARBA00022574"/>
    </source>
</evidence>
<dbReference type="SUPFAM" id="SSF50978">
    <property type="entry name" value="WD40 repeat-like"/>
    <property type="match status" value="1"/>
</dbReference>
<dbReference type="GO" id="GO:0000398">
    <property type="term" value="P:mRNA splicing, via spliceosome"/>
    <property type="evidence" value="ECO:0007669"/>
    <property type="project" value="InterPro"/>
</dbReference>
<dbReference type="GO" id="GO:0000974">
    <property type="term" value="C:Prp19 complex"/>
    <property type="evidence" value="ECO:0007669"/>
    <property type="project" value="UniProtKB-UniRule"/>
</dbReference>
<evidence type="ECO:0000256" key="8">
    <source>
        <dbReference type="ARBA" id="ARBA00022737"/>
    </source>
</evidence>
<gene>
    <name evidence="16" type="ORF">A9F13_08g00165</name>
</gene>
<dbReference type="InterPro" id="IPR015943">
    <property type="entry name" value="WD40/YVTN_repeat-like_dom_sf"/>
</dbReference>
<evidence type="ECO:0000256" key="10">
    <source>
        <dbReference type="ARBA" id="ARBA00022786"/>
    </source>
</evidence>
<evidence type="ECO:0000256" key="6">
    <source>
        <dbReference type="ARBA" id="ARBA00022679"/>
    </source>
</evidence>
<evidence type="ECO:0000256" key="7">
    <source>
        <dbReference type="ARBA" id="ARBA00022728"/>
    </source>
</evidence>
<dbReference type="GO" id="GO:0061630">
    <property type="term" value="F:ubiquitin protein ligase activity"/>
    <property type="evidence" value="ECO:0007669"/>
    <property type="project" value="UniProtKB-UniRule"/>
</dbReference>
<comment type="pathway">
    <text evidence="2 14">Protein modification; protein ubiquitination.</text>
</comment>
<comment type="catalytic activity">
    <reaction evidence="14">
        <text>S-ubiquitinyl-[E2 ubiquitin-conjugating enzyme]-L-cysteine + [acceptor protein]-L-lysine = [E2 ubiquitin-conjugating enzyme]-L-cysteine + N(6)-ubiquitinyl-[acceptor protein]-L-lysine.</text>
        <dbReference type="EC" id="2.3.2.27"/>
    </reaction>
</comment>
<evidence type="ECO:0000256" key="5">
    <source>
        <dbReference type="ARBA" id="ARBA00022664"/>
    </source>
</evidence>
<evidence type="ECO:0000256" key="14">
    <source>
        <dbReference type="RuleBase" id="RU367101"/>
    </source>
</evidence>
<dbReference type="SUPFAM" id="SSF57850">
    <property type="entry name" value="RING/U-box"/>
    <property type="match status" value="1"/>
</dbReference>
<dbReference type="EMBL" id="LYUB02000008">
    <property type="protein sequence ID" value="OVF08333.1"/>
    <property type="molecule type" value="Genomic_DNA"/>
</dbReference>
<organism evidence="16 17">
    <name type="scientific">Clavispora lusitaniae</name>
    <name type="common">Candida lusitaniae</name>
    <dbReference type="NCBI Taxonomy" id="36911"/>
    <lineage>
        <taxon>Eukaryota</taxon>
        <taxon>Fungi</taxon>
        <taxon>Dikarya</taxon>
        <taxon>Ascomycota</taxon>
        <taxon>Saccharomycotina</taxon>
        <taxon>Pichiomycetes</taxon>
        <taxon>Metschnikowiaceae</taxon>
        <taxon>Clavispora</taxon>
    </lineage>
</organism>
<comment type="caution">
    <text evidence="16">The sequence shown here is derived from an EMBL/GenBank/DDBJ whole genome shotgun (WGS) entry which is preliminary data.</text>
</comment>
<dbReference type="FunFam" id="3.30.40.10:FF:000027">
    <property type="entry name" value="Pre-mRNA-processing factor 19, putative"/>
    <property type="match status" value="1"/>
</dbReference>
<dbReference type="SMART" id="SM00504">
    <property type="entry name" value="Ubox"/>
    <property type="match status" value="1"/>
</dbReference>
<evidence type="ECO:0000313" key="16">
    <source>
        <dbReference type="EMBL" id="OVF08333.1"/>
    </source>
</evidence>
<keyword evidence="11 14" id="KW-0508">mRNA splicing</keyword>
<comment type="function">
    <text evidence="14">Ubiquitin-protein ligase which is mainly involved pre-mRNA splicing and DNA repair. Required for pre-mRNA splicing as component of the spliceosome.</text>
</comment>
<dbReference type="InterPro" id="IPR038959">
    <property type="entry name" value="Prp19"/>
</dbReference>
<dbReference type="GO" id="GO:0070534">
    <property type="term" value="P:protein K63-linked ubiquitination"/>
    <property type="evidence" value="ECO:0007669"/>
    <property type="project" value="UniProtKB-UniRule"/>
</dbReference>
<evidence type="ECO:0000256" key="1">
    <source>
        <dbReference type="ARBA" id="ARBA00004123"/>
    </source>
</evidence>
<dbReference type="Gene3D" id="3.30.40.10">
    <property type="entry name" value="Zinc/RING finger domain, C3HC4 (zinc finger)"/>
    <property type="match status" value="1"/>
</dbReference>
<evidence type="ECO:0000256" key="2">
    <source>
        <dbReference type="ARBA" id="ARBA00004906"/>
    </source>
</evidence>
<dbReference type="PROSITE" id="PS51698">
    <property type="entry name" value="U_BOX"/>
    <property type="match status" value="1"/>
</dbReference>
<keyword evidence="5 14" id="KW-0507">mRNA processing</keyword>
<keyword evidence="13 14" id="KW-0539">Nucleus</keyword>
<dbReference type="Proteomes" id="UP000195602">
    <property type="component" value="Unassembled WGS sequence"/>
</dbReference>
<comment type="subunit">
    <text evidence="14">Homotetramer.</text>
</comment>
<keyword evidence="7 14" id="KW-0747">Spliceosome</keyword>
<evidence type="ECO:0000256" key="12">
    <source>
        <dbReference type="ARBA" id="ARBA00023204"/>
    </source>
</evidence>
<dbReference type="AlphaFoldDB" id="A0AA91PZ47"/>
<evidence type="ECO:0000259" key="15">
    <source>
        <dbReference type="PROSITE" id="PS51698"/>
    </source>
</evidence>
<protein>
    <recommendedName>
        <fullName evidence="14">Pre-mRNA-processing factor 19</fullName>
        <ecNumber evidence="14">2.3.2.27</ecNumber>
    </recommendedName>
</protein>
<dbReference type="PANTHER" id="PTHR43995:SF1">
    <property type="entry name" value="PRE-MRNA-PROCESSING FACTOR 19"/>
    <property type="match status" value="1"/>
</dbReference>
<keyword evidence="12 14" id="KW-0234">DNA repair</keyword>
<evidence type="ECO:0000256" key="11">
    <source>
        <dbReference type="ARBA" id="ARBA00023187"/>
    </source>
</evidence>
<dbReference type="GO" id="GO:0005737">
    <property type="term" value="C:cytoplasm"/>
    <property type="evidence" value="ECO:0007669"/>
    <property type="project" value="TreeGrafter"/>
</dbReference>
<evidence type="ECO:0000313" key="17">
    <source>
        <dbReference type="Proteomes" id="UP000195602"/>
    </source>
</evidence>
<dbReference type="InterPro" id="IPR055340">
    <property type="entry name" value="RING-Ubox_PRP19"/>
</dbReference>
<reference evidence="16 17" key="1">
    <citation type="submission" date="2017-04" db="EMBL/GenBank/DDBJ databases">
        <title>Draft genome of the yeast Clavispora lusitaniae type strain CBS 6936.</title>
        <authorList>
            <person name="Durrens P."/>
            <person name="Klopp C."/>
            <person name="Biteau N."/>
            <person name="Fitton-Ouhabi V."/>
            <person name="Dementhon K."/>
            <person name="Accoceberry I."/>
            <person name="Sherman D.J."/>
            <person name="Noel T."/>
        </authorList>
    </citation>
    <scope>NUCLEOTIDE SEQUENCE [LARGE SCALE GENOMIC DNA]</scope>
    <source>
        <strain evidence="16 17">CBS 6936</strain>
    </source>
</reference>
<dbReference type="GO" id="GO:0006281">
    <property type="term" value="P:DNA repair"/>
    <property type="evidence" value="ECO:0007669"/>
    <property type="project" value="UniProtKB-KW"/>
</dbReference>
<dbReference type="PANTHER" id="PTHR43995">
    <property type="entry name" value="PRE-MRNA-PROCESSING FACTOR 19"/>
    <property type="match status" value="1"/>
</dbReference>
<comment type="similarity">
    <text evidence="3 14">Belongs to the WD repeat PRP19 family.</text>
</comment>
<evidence type="ECO:0000256" key="13">
    <source>
        <dbReference type="ARBA" id="ARBA00023242"/>
    </source>
</evidence>
<dbReference type="Pfam" id="PF08606">
    <property type="entry name" value="Prp19"/>
    <property type="match status" value="1"/>
</dbReference>
<sequence>MLCSLSGETPKEPVVSPKSGAIFERRLIESYLASTGKDPVSDEPLSVQELVPIKTQVPEVTPPRPPTFNSIPTMLAAFQNEWDALALETYTLRKQLHTAREELSLALYQYDAAVRVAAKAIRERDEARSALTELSAAFGAQEKQAGGSEKIPVQALNAARDRLFAEHKNQKVTLGVSSSSNVQFSASIEDLDIDNVAFLSAEPVTQRTIVASTEQCHVLPDGKRLSLPDISETFFLSKSEEKLPFLVSGQSLVEIDSGSENALGVSAKQIVPHPTEPLLCVLTDKGEWALCDRDNILYKSENVPSTAIDLHVDGVLLGVGTASEVLIFDLTSTEQVAAISTKHAHVNKIQFALNGYWLVVGSSTEDKSAVQIFDLRKNSLVHEIDFDAASDFVLDPSCSVLTTYSNLQLVAHLYVKKGKKWYDAVSTLSVQPLHALTLNSTAATVQETNTIEIIGLGEKHLCRYTLSLSQESV</sequence>
<dbReference type="Gene3D" id="2.130.10.10">
    <property type="entry name" value="YVTN repeat-like/Quinoprotein amine dehydrogenase"/>
    <property type="match status" value="1"/>
</dbReference>
<evidence type="ECO:0000256" key="3">
    <source>
        <dbReference type="ARBA" id="ARBA00006388"/>
    </source>
</evidence>
<dbReference type="CDD" id="cd16656">
    <property type="entry name" value="RING-Ubox_PRP19"/>
    <property type="match status" value="1"/>
</dbReference>
<dbReference type="Pfam" id="PF04564">
    <property type="entry name" value="U-box"/>
    <property type="match status" value="1"/>
</dbReference>
<comment type="subcellular location">
    <subcellularLocation>
        <location evidence="1 14">Nucleus</location>
    </subcellularLocation>
</comment>
<keyword evidence="6 14" id="KW-0808">Transferase</keyword>
<dbReference type="InterPro" id="IPR036322">
    <property type="entry name" value="WD40_repeat_dom_sf"/>
</dbReference>
<dbReference type="KEGG" id="clus:A9F13_08g00165"/>
<proteinExistence type="inferred from homology"/>
<keyword evidence="4" id="KW-0853">WD repeat</keyword>
<dbReference type="EC" id="2.3.2.27" evidence="14"/>
<dbReference type="InterPro" id="IPR013083">
    <property type="entry name" value="Znf_RING/FYVE/PHD"/>
</dbReference>
<feature type="domain" description="U-box" evidence="15">
    <location>
        <begin position="1"/>
        <end position="85"/>
    </location>
</feature>
<dbReference type="InterPro" id="IPR003613">
    <property type="entry name" value="Ubox_domain"/>
</dbReference>
<dbReference type="InterPro" id="IPR013915">
    <property type="entry name" value="Prp19_cc"/>
</dbReference>
<keyword evidence="8" id="KW-0677">Repeat</keyword>
<dbReference type="GO" id="GO:0071006">
    <property type="term" value="C:U2-type catalytic step 1 spliceosome"/>
    <property type="evidence" value="ECO:0007669"/>
    <property type="project" value="TreeGrafter"/>
</dbReference>
<name>A0AA91PZ47_CLALS</name>
<accession>A0AA91PZ47</accession>
<evidence type="ECO:0000256" key="9">
    <source>
        <dbReference type="ARBA" id="ARBA00022763"/>
    </source>
</evidence>
<keyword evidence="9 14" id="KW-0227">DNA damage</keyword>